<keyword evidence="2" id="KW-1185">Reference proteome</keyword>
<name>A0A511QC29_9VIBR</name>
<dbReference type="AlphaFoldDB" id="A0A511QC29"/>
<dbReference type="RefSeq" id="WP_039983422.1">
    <property type="nucleotide sequence ID" value="NZ_BAOJ01000200.1"/>
</dbReference>
<gene>
    <name evidence="1" type="ORF">VSA01S_09650</name>
</gene>
<keyword evidence="1" id="KW-0378">Hydrolase</keyword>
<dbReference type="InterPro" id="IPR027268">
    <property type="entry name" value="Peptidase_M4/M1_CTD_sf"/>
</dbReference>
<dbReference type="OrthoDB" id="7054170at2"/>
<comment type="caution">
    <text evidence="1">The sequence shown here is derived from an EMBL/GenBank/DDBJ whole genome shotgun (WGS) entry which is preliminary data.</text>
</comment>
<sequence length="386" mass="43941">MQVEISKVTLALFTLLSSNAFSGQEISYLGLGGTIKSGLYVYGQSEMADKMLYATRSQLNNDICILSNQYFEIRNGWENISSGGSLGASSYYPSEPVKFICPDGNKEVIIHTPDYRNQSFSPINDTWYILNNSIDFYQKMTGELPMQEKITVISHYFAGDNAQYVRQDRVGGGYEKFRNHILISDGNKSPTTNSEYIYSNGASSDIVIHELTHAYTAKPGHAFEHMDFSHNSVNAWSEHFSDIVAEYYQYKEFGQVDFVHNMDRVKCTSEQDADCRSYIRNFKDPKYRSLAEALTSEGKEDIDQFSIHTSAEILGYAFYSLIHEGIFTFDELMQVLVNAEKNHWKPSADSDIYYFTRGLLNSAISLGYEDKVPYMIDIYTQTGFLE</sequence>
<dbReference type="GO" id="GO:0006508">
    <property type="term" value="P:proteolysis"/>
    <property type="evidence" value="ECO:0007669"/>
    <property type="project" value="UniProtKB-KW"/>
</dbReference>
<accession>A0A511QC29</accession>
<dbReference type="Gene3D" id="3.10.170.10">
    <property type="match status" value="1"/>
</dbReference>
<proteinExistence type="predicted"/>
<dbReference type="EMBL" id="BJXJ01000007">
    <property type="protein sequence ID" value="GEM74853.1"/>
    <property type="molecule type" value="Genomic_DNA"/>
</dbReference>
<evidence type="ECO:0000313" key="1">
    <source>
        <dbReference type="EMBL" id="GEM74853.1"/>
    </source>
</evidence>
<dbReference type="Proteomes" id="UP000321922">
    <property type="component" value="Unassembled WGS sequence"/>
</dbReference>
<dbReference type="GO" id="GO:0008237">
    <property type="term" value="F:metallopeptidase activity"/>
    <property type="evidence" value="ECO:0007669"/>
    <property type="project" value="UniProtKB-KW"/>
</dbReference>
<keyword evidence="1" id="KW-0645">Protease</keyword>
<keyword evidence="1" id="KW-0482">Metalloprotease</keyword>
<dbReference type="Gene3D" id="1.10.390.10">
    <property type="entry name" value="Neutral Protease Domain 2"/>
    <property type="match status" value="1"/>
</dbReference>
<reference evidence="1 2" key="1">
    <citation type="submission" date="2019-07" db="EMBL/GenBank/DDBJ databases">
        <title>Whole genome shotgun sequence of Vibrio sagamiensis NBRC 104589.</title>
        <authorList>
            <person name="Hosoyama A."/>
            <person name="Uohara A."/>
            <person name="Ohji S."/>
            <person name="Ichikawa N."/>
        </authorList>
    </citation>
    <scope>NUCLEOTIDE SEQUENCE [LARGE SCALE GENOMIC DNA]</scope>
    <source>
        <strain evidence="1 2">NBRC 104589</strain>
    </source>
</reference>
<protein>
    <submittedName>
        <fullName evidence="1">Zinc metalloprotease</fullName>
    </submittedName>
</protein>
<dbReference type="SUPFAM" id="SSF55486">
    <property type="entry name" value="Metalloproteases ('zincins'), catalytic domain"/>
    <property type="match status" value="1"/>
</dbReference>
<evidence type="ECO:0000313" key="2">
    <source>
        <dbReference type="Proteomes" id="UP000321922"/>
    </source>
</evidence>
<organism evidence="1 2">
    <name type="scientific">Vibrio sagamiensis NBRC 104589</name>
    <dbReference type="NCBI Taxonomy" id="1219064"/>
    <lineage>
        <taxon>Bacteria</taxon>
        <taxon>Pseudomonadati</taxon>
        <taxon>Pseudomonadota</taxon>
        <taxon>Gammaproteobacteria</taxon>
        <taxon>Vibrionales</taxon>
        <taxon>Vibrionaceae</taxon>
        <taxon>Vibrio</taxon>
    </lineage>
</organism>